<sequence length="202" mass="22833">MNYYETLYIVHPSMEAGRLKDIIMGVEDSLKKLGGEPLVVELWGKRKLSYHIDKQKYGTYVLIQYNGEGKCTNDFAVELEHNPNILAYLTTAIESNDVLEIEEDLDTQISGKTRETEKTEPAKPVIVTIKNETEDRVSETSKSDESEFSDIDNNITSEKNEVENNNINNETIPIEDEAEVVLGADIKTKENADEKAAETKEE</sequence>
<dbReference type="GO" id="GO:0005840">
    <property type="term" value="C:ribosome"/>
    <property type="evidence" value="ECO:0007669"/>
    <property type="project" value="InterPro"/>
</dbReference>
<gene>
    <name evidence="3" type="ORF">METZ01_LOCUS285303</name>
</gene>
<accession>A0A382L752</accession>
<dbReference type="PANTHER" id="PTHR21011:SF1">
    <property type="entry name" value="SMALL RIBOSOMAL SUBUNIT PROTEIN BS6M"/>
    <property type="match status" value="1"/>
</dbReference>
<organism evidence="3">
    <name type="scientific">marine metagenome</name>
    <dbReference type="NCBI Taxonomy" id="408172"/>
    <lineage>
        <taxon>unclassified sequences</taxon>
        <taxon>metagenomes</taxon>
        <taxon>ecological metagenomes</taxon>
    </lineage>
</organism>
<evidence type="ECO:0000256" key="1">
    <source>
        <dbReference type="ARBA" id="ARBA00009512"/>
    </source>
</evidence>
<dbReference type="Pfam" id="PF01250">
    <property type="entry name" value="Ribosomal_S6"/>
    <property type="match status" value="1"/>
</dbReference>
<dbReference type="CDD" id="cd00473">
    <property type="entry name" value="bS6"/>
    <property type="match status" value="1"/>
</dbReference>
<evidence type="ECO:0000313" key="3">
    <source>
        <dbReference type="EMBL" id="SVC32449.1"/>
    </source>
</evidence>
<dbReference type="InterPro" id="IPR000529">
    <property type="entry name" value="Ribosomal_bS6"/>
</dbReference>
<dbReference type="AlphaFoldDB" id="A0A382L752"/>
<feature type="compositionally biased region" description="Basic and acidic residues" evidence="2">
    <location>
        <begin position="133"/>
        <end position="145"/>
    </location>
</feature>
<dbReference type="GO" id="GO:0006412">
    <property type="term" value="P:translation"/>
    <property type="evidence" value="ECO:0007669"/>
    <property type="project" value="InterPro"/>
</dbReference>
<name>A0A382L752_9ZZZZ</name>
<evidence type="ECO:0000256" key="2">
    <source>
        <dbReference type="SAM" id="MobiDB-lite"/>
    </source>
</evidence>
<dbReference type="GO" id="GO:0005737">
    <property type="term" value="C:cytoplasm"/>
    <property type="evidence" value="ECO:0007669"/>
    <property type="project" value="UniProtKB-ARBA"/>
</dbReference>
<dbReference type="HAMAP" id="MF_00360">
    <property type="entry name" value="Ribosomal_bS6"/>
    <property type="match status" value="1"/>
</dbReference>
<dbReference type="NCBIfam" id="TIGR00166">
    <property type="entry name" value="S6"/>
    <property type="match status" value="1"/>
</dbReference>
<dbReference type="GO" id="GO:0070181">
    <property type="term" value="F:small ribosomal subunit rRNA binding"/>
    <property type="evidence" value="ECO:0007669"/>
    <property type="project" value="TreeGrafter"/>
</dbReference>
<evidence type="ECO:0008006" key="4">
    <source>
        <dbReference type="Google" id="ProtNLM"/>
    </source>
</evidence>
<dbReference type="GO" id="GO:0003735">
    <property type="term" value="F:structural constituent of ribosome"/>
    <property type="evidence" value="ECO:0007669"/>
    <property type="project" value="InterPro"/>
</dbReference>
<dbReference type="EMBL" id="UINC01085162">
    <property type="protein sequence ID" value="SVC32449.1"/>
    <property type="molecule type" value="Genomic_DNA"/>
</dbReference>
<dbReference type="InterPro" id="IPR035980">
    <property type="entry name" value="Ribosomal_bS6_sf"/>
</dbReference>
<dbReference type="Gene3D" id="3.30.70.60">
    <property type="match status" value="1"/>
</dbReference>
<dbReference type="InterPro" id="IPR020814">
    <property type="entry name" value="Ribosomal_S6_plastid/chlpt"/>
</dbReference>
<dbReference type="PANTHER" id="PTHR21011">
    <property type="entry name" value="MITOCHONDRIAL 28S RIBOSOMAL PROTEIN S6"/>
    <property type="match status" value="1"/>
</dbReference>
<dbReference type="InterPro" id="IPR014717">
    <property type="entry name" value="Transl_elong_EF1B/ribsomal_bS6"/>
</dbReference>
<proteinExistence type="inferred from homology"/>
<feature type="region of interest" description="Disordered" evidence="2">
    <location>
        <begin position="133"/>
        <end position="170"/>
    </location>
</feature>
<reference evidence="3" key="1">
    <citation type="submission" date="2018-05" db="EMBL/GenBank/DDBJ databases">
        <authorList>
            <person name="Lanie J.A."/>
            <person name="Ng W.-L."/>
            <person name="Kazmierczak K.M."/>
            <person name="Andrzejewski T.M."/>
            <person name="Davidsen T.M."/>
            <person name="Wayne K.J."/>
            <person name="Tettelin H."/>
            <person name="Glass J.I."/>
            <person name="Rusch D."/>
            <person name="Podicherti R."/>
            <person name="Tsui H.-C.T."/>
            <person name="Winkler M.E."/>
        </authorList>
    </citation>
    <scope>NUCLEOTIDE SEQUENCE</scope>
</reference>
<comment type="similarity">
    <text evidence="1">Belongs to the bacterial ribosomal protein bS6 family.</text>
</comment>
<protein>
    <recommendedName>
        <fullName evidence="4">30S ribosomal protein S6</fullName>
    </recommendedName>
</protein>
<dbReference type="SUPFAM" id="SSF54995">
    <property type="entry name" value="Ribosomal protein S6"/>
    <property type="match status" value="1"/>
</dbReference>